<dbReference type="InterPro" id="IPR023996">
    <property type="entry name" value="TonB-dep_OMP_SusC/RagA"/>
</dbReference>
<comment type="subcellular location">
    <subcellularLocation>
        <location evidence="1 8">Cell outer membrane</location>
        <topology evidence="1 8">Multi-pass membrane protein</topology>
    </subcellularLocation>
</comment>
<dbReference type="Gene3D" id="2.60.40.1120">
    <property type="entry name" value="Carboxypeptidase-like, regulatory domain"/>
    <property type="match status" value="1"/>
</dbReference>
<dbReference type="NCBIfam" id="TIGR04056">
    <property type="entry name" value="OMP_RagA_SusC"/>
    <property type="match status" value="1"/>
</dbReference>
<keyword evidence="13" id="KW-1185">Reference proteome</keyword>
<feature type="domain" description="TonB-dependent receptor plug" evidence="11">
    <location>
        <begin position="123"/>
        <end position="249"/>
    </location>
</feature>
<dbReference type="EMBL" id="RQVQ01000028">
    <property type="protein sequence ID" value="RRJ89417.1"/>
    <property type="molecule type" value="Genomic_DNA"/>
</dbReference>
<feature type="domain" description="TonB-dependent receptor-like beta-barrel" evidence="10">
    <location>
        <begin position="394"/>
        <end position="963"/>
    </location>
</feature>
<evidence type="ECO:0000256" key="8">
    <source>
        <dbReference type="PROSITE-ProRule" id="PRU01360"/>
    </source>
</evidence>
<dbReference type="InterPro" id="IPR037066">
    <property type="entry name" value="Plug_dom_sf"/>
</dbReference>
<gene>
    <name evidence="12" type="ORF">EG240_11760</name>
</gene>
<evidence type="ECO:0000256" key="3">
    <source>
        <dbReference type="ARBA" id="ARBA00022452"/>
    </source>
</evidence>
<evidence type="ECO:0000259" key="10">
    <source>
        <dbReference type="Pfam" id="PF00593"/>
    </source>
</evidence>
<dbReference type="SUPFAM" id="SSF49464">
    <property type="entry name" value="Carboxypeptidase regulatory domain-like"/>
    <property type="match status" value="1"/>
</dbReference>
<evidence type="ECO:0000259" key="11">
    <source>
        <dbReference type="Pfam" id="PF07715"/>
    </source>
</evidence>
<dbReference type="AlphaFoldDB" id="A0A3P3W4Q9"/>
<evidence type="ECO:0000256" key="9">
    <source>
        <dbReference type="RuleBase" id="RU003357"/>
    </source>
</evidence>
<evidence type="ECO:0000256" key="6">
    <source>
        <dbReference type="ARBA" id="ARBA00023136"/>
    </source>
</evidence>
<dbReference type="RefSeq" id="WP_125019588.1">
    <property type="nucleotide sequence ID" value="NZ_RQVQ01000028.1"/>
</dbReference>
<dbReference type="Pfam" id="PF13715">
    <property type="entry name" value="CarbopepD_reg_2"/>
    <property type="match status" value="1"/>
</dbReference>
<keyword evidence="2 8" id="KW-0813">Transport</keyword>
<keyword evidence="4 8" id="KW-0812">Transmembrane</keyword>
<evidence type="ECO:0000256" key="2">
    <source>
        <dbReference type="ARBA" id="ARBA00022448"/>
    </source>
</evidence>
<dbReference type="NCBIfam" id="TIGR04057">
    <property type="entry name" value="SusC_RagA_signa"/>
    <property type="match status" value="1"/>
</dbReference>
<dbReference type="Pfam" id="PF00593">
    <property type="entry name" value="TonB_dep_Rec_b-barrel"/>
    <property type="match status" value="1"/>
</dbReference>
<dbReference type="InterPro" id="IPR012910">
    <property type="entry name" value="Plug_dom"/>
</dbReference>
<reference evidence="12 13" key="1">
    <citation type="submission" date="2018-11" db="EMBL/GenBank/DDBJ databases">
        <title>Flavobacterium sp. nov., YIM 102701-2 draft genome.</title>
        <authorList>
            <person name="Li G."/>
            <person name="Jiang Y."/>
        </authorList>
    </citation>
    <scope>NUCLEOTIDE SEQUENCE [LARGE SCALE GENOMIC DNA]</scope>
    <source>
        <strain evidence="12 13">YIM 102701-2</strain>
    </source>
</reference>
<dbReference type="Pfam" id="PF07715">
    <property type="entry name" value="Plug"/>
    <property type="match status" value="1"/>
</dbReference>
<evidence type="ECO:0000313" key="12">
    <source>
        <dbReference type="EMBL" id="RRJ89417.1"/>
    </source>
</evidence>
<dbReference type="Gene3D" id="2.40.170.20">
    <property type="entry name" value="TonB-dependent receptor, beta-barrel domain"/>
    <property type="match status" value="1"/>
</dbReference>
<name>A0A3P3W4Q9_9FLAO</name>
<accession>A0A3P3W4Q9</accession>
<keyword evidence="5 9" id="KW-0798">TonB box</keyword>
<evidence type="ECO:0000313" key="13">
    <source>
        <dbReference type="Proteomes" id="UP000275719"/>
    </source>
</evidence>
<dbReference type="InterPro" id="IPR000531">
    <property type="entry name" value="Beta-barrel_TonB"/>
</dbReference>
<protein>
    <submittedName>
        <fullName evidence="12">SusC/RagA family TonB-linked outer membrane protein</fullName>
    </submittedName>
</protein>
<dbReference type="InterPro" id="IPR036942">
    <property type="entry name" value="Beta-barrel_TonB_sf"/>
</dbReference>
<evidence type="ECO:0000256" key="5">
    <source>
        <dbReference type="ARBA" id="ARBA00023077"/>
    </source>
</evidence>
<proteinExistence type="inferred from homology"/>
<comment type="similarity">
    <text evidence="8 9">Belongs to the TonB-dependent receptor family.</text>
</comment>
<dbReference type="PROSITE" id="PS52016">
    <property type="entry name" value="TONB_DEPENDENT_REC_3"/>
    <property type="match status" value="1"/>
</dbReference>
<keyword evidence="3 8" id="KW-1134">Transmembrane beta strand</keyword>
<sequence>MKKITFTALTVPLTYVLILLLCSLKTYAQEKTLTLSGVVKDVNGPLAGVLVWQTDTENGTQTNELGFYTIQIPTNTQVTFDYLGYKPQTFIVKTSTLNVTLVADENTLDEMVINAGYYTVKDKERTGSISKITAKEIGQQPVANPLAAMQGRMAGVNITQNSGVPGGGFDIQIRGRNSLRTEGNAPLYIVDGVPFNAQPASDAYVSSLVIPLGNISPLNTINPNDIESIEILKDADATAIYGSRGANGVVLITTKKGDNNRTSIAIQSVTSISNLANEMKLMNTQQYVKMRNDAFINDGLTPTAYDYDVNGTWGDKRDTNWQKKFLGNTAVSQNTQFSFNGGSGKMNYLFSGSHRKDETVFPGDFGYKRTNFFLVVNQISKDDRFQFQATVQNSNQKNNLMAYDFTNELYLAPNAPDLYDAAGNLNWENNTFENPLAKLNAKFKYDSQNFLGNIMLKYKLSNSLQVSMSGGLTQGQTNEFRTAPATVYNPAYGLTSEYSILTSSKSSSNTWILEPGIRWFQEGNISKWDVFLGATFEERKQTIFRLDAFNFTSDDLIYNAANAATQQILKDSDLAYRYHAVYARVNYNLLDKYFFNATARRDGSSRFGNNNRFANFGALGFAWLFSREDFLADASWLNFGKLRGSYGVTGSDLIGDYQYLNTYGIGSYPYDGLVGLEPLRLYNPDFSWETNKKFEAALELEFFNGRVATSIAHYRNRSSNQLVGIPLPGTTGFTSVQANLNATVENTGWEFTLRPILFSTPNFSWNLNINLTFPKNELINFPNLEESTYANQFVIGEPISIRKVYNYLGVNPETGLYEVEDVNNDGVINNSDRTAVVKLNPEFYGGVASSIQYKSWSFDFLVQFVKQIGYSPDYNTNFLGSMQNQPTELLDYWSPENTTAKHQLPTTGANGAAVQANQYYKLSNGVFTNTSFVRLKNVQVAYNMNVNKDKNRQLKIFAQGQNLFTITPYKGLDPETNGGFLPVLRTFALGFEFIF</sequence>
<dbReference type="SUPFAM" id="SSF56935">
    <property type="entry name" value="Porins"/>
    <property type="match status" value="1"/>
</dbReference>
<dbReference type="InterPro" id="IPR008969">
    <property type="entry name" value="CarboxyPept-like_regulatory"/>
</dbReference>
<dbReference type="OrthoDB" id="9768177at2"/>
<organism evidence="12 13">
    <name type="scientific">Paenimyroides tangerinum</name>
    <dbReference type="NCBI Taxonomy" id="2488728"/>
    <lineage>
        <taxon>Bacteria</taxon>
        <taxon>Pseudomonadati</taxon>
        <taxon>Bacteroidota</taxon>
        <taxon>Flavobacteriia</taxon>
        <taxon>Flavobacteriales</taxon>
        <taxon>Flavobacteriaceae</taxon>
        <taxon>Paenimyroides</taxon>
    </lineage>
</organism>
<evidence type="ECO:0000256" key="4">
    <source>
        <dbReference type="ARBA" id="ARBA00022692"/>
    </source>
</evidence>
<dbReference type="Gene3D" id="2.170.130.10">
    <property type="entry name" value="TonB-dependent receptor, plug domain"/>
    <property type="match status" value="1"/>
</dbReference>
<keyword evidence="6 8" id="KW-0472">Membrane</keyword>
<dbReference type="GO" id="GO:0009279">
    <property type="term" value="C:cell outer membrane"/>
    <property type="evidence" value="ECO:0007669"/>
    <property type="project" value="UniProtKB-SubCell"/>
</dbReference>
<dbReference type="InterPro" id="IPR023997">
    <property type="entry name" value="TonB-dep_OMP_SusC/RagA_CS"/>
</dbReference>
<evidence type="ECO:0000256" key="1">
    <source>
        <dbReference type="ARBA" id="ARBA00004571"/>
    </source>
</evidence>
<dbReference type="Proteomes" id="UP000275719">
    <property type="component" value="Unassembled WGS sequence"/>
</dbReference>
<keyword evidence="7 8" id="KW-0998">Cell outer membrane</keyword>
<evidence type="ECO:0000256" key="7">
    <source>
        <dbReference type="ARBA" id="ARBA00023237"/>
    </source>
</evidence>
<comment type="caution">
    <text evidence="12">The sequence shown here is derived from an EMBL/GenBank/DDBJ whole genome shotgun (WGS) entry which is preliminary data.</text>
</comment>
<dbReference type="InterPro" id="IPR039426">
    <property type="entry name" value="TonB-dep_rcpt-like"/>
</dbReference>